<dbReference type="OrthoDB" id="2923349at2759"/>
<dbReference type="HOGENOM" id="CLU_083054_0_0_1"/>
<evidence type="ECO:0000259" key="2">
    <source>
        <dbReference type="Pfam" id="PF14021"/>
    </source>
</evidence>
<evidence type="ECO:0000256" key="1">
    <source>
        <dbReference type="SAM" id="SignalP"/>
    </source>
</evidence>
<dbReference type="GeneID" id="9227318"/>
<dbReference type="Pfam" id="PF14021">
    <property type="entry name" value="TNT"/>
    <property type="match status" value="1"/>
</dbReference>
<sequence length="247" mass="27243">MKLSSVFYYAVSLGLLDVGSAVSVPTSQGISARQEPDLFPQRCYPNPCKNVPFDPQYKDYVCGDKRLGPLELPKRFPISAELATYSRFGDHCADEYLLKWVGTTDPKAWFKYPTADGFLLDASGKPIQSAVTLRPGQKLDRFGNPTGKFFAPLGAPYLERSLPPANLAPGASGKYPDNYHVYLVQKPLQASLGPIAPWFGQPGLGSQIHTQKSAEDLMKEGYLKELGEEDFSKPRDFAYDPPEGKSK</sequence>
<dbReference type="eggNOG" id="ENOG502S1C9">
    <property type="taxonomic scope" value="Eukaryota"/>
</dbReference>
<feature type="chain" id="PRO_5002951675" description="TNT domain-containing protein" evidence="1">
    <location>
        <begin position="22"/>
        <end position="247"/>
    </location>
</feature>
<evidence type="ECO:0000313" key="3">
    <source>
        <dbReference type="EMBL" id="EEQ35495.1"/>
    </source>
</evidence>
<keyword evidence="4" id="KW-1185">Reference proteome</keyword>
<accession>C5G042</accession>
<dbReference type="InterPro" id="IPR053024">
    <property type="entry name" value="Fungal_surface_NADase"/>
</dbReference>
<gene>
    <name evidence="3" type="ORF">MCYG_08314</name>
</gene>
<name>C5G042_ARTOC</name>
<dbReference type="PANTHER" id="PTHR42059:SF1">
    <property type="entry name" value="TNT DOMAIN-CONTAINING PROTEIN"/>
    <property type="match status" value="1"/>
</dbReference>
<protein>
    <recommendedName>
        <fullName evidence="2">TNT domain-containing protein</fullName>
    </recommendedName>
</protein>
<keyword evidence="1" id="KW-0732">Signal</keyword>
<dbReference type="EMBL" id="DS995708">
    <property type="protein sequence ID" value="EEQ35495.1"/>
    <property type="molecule type" value="Genomic_DNA"/>
</dbReference>
<dbReference type="RefSeq" id="XP_002843231.1">
    <property type="nucleotide sequence ID" value="XM_002843185.1"/>
</dbReference>
<reference evidence="4" key="1">
    <citation type="journal article" date="2012" name="MBio">
        <title>Comparative genome analysis of Trichophyton rubrum and related dermatophytes reveals candidate genes involved in infection.</title>
        <authorList>
            <person name="Martinez D.A."/>
            <person name="Oliver B.G."/>
            <person name="Graeser Y."/>
            <person name="Goldberg J.M."/>
            <person name="Li W."/>
            <person name="Martinez-Rossi N.M."/>
            <person name="Monod M."/>
            <person name="Shelest E."/>
            <person name="Barton R.C."/>
            <person name="Birch E."/>
            <person name="Brakhage A.A."/>
            <person name="Chen Z."/>
            <person name="Gurr S.J."/>
            <person name="Heiman D."/>
            <person name="Heitman J."/>
            <person name="Kosti I."/>
            <person name="Rossi A."/>
            <person name="Saif S."/>
            <person name="Samalova M."/>
            <person name="Saunders C.W."/>
            <person name="Shea T."/>
            <person name="Summerbell R.C."/>
            <person name="Xu J."/>
            <person name="Young S."/>
            <person name="Zeng Q."/>
            <person name="Birren B.W."/>
            <person name="Cuomo C.A."/>
            <person name="White T.C."/>
        </authorList>
    </citation>
    <scope>NUCLEOTIDE SEQUENCE [LARGE SCALE GENOMIC DNA]</scope>
    <source>
        <strain evidence="4">ATCC MYA-4605 / CBS 113480</strain>
    </source>
</reference>
<proteinExistence type="predicted"/>
<dbReference type="Proteomes" id="UP000002035">
    <property type="component" value="Unassembled WGS sequence"/>
</dbReference>
<dbReference type="GO" id="GO:0050135">
    <property type="term" value="F:NADP+ nucleosidase activity"/>
    <property type="evidence" value="ECO:0007669"/>
    <property type="project" value="InterPro"/>
</dbReference>
<organism evidence="3 4">
    <name type="scientific">Arthroderma otae (strain ATCC MYA-4605 / CBS 113480)</name>
    <name type="common">Microsporum canis</name>
    <dbReference type="NCBI Taxonomy" id="554155"/>
    <lineage>
        <taxon>Eukaryota</taxon>
        <taxon>Fungi</taxon>
        <taxon>Dikarya</taxon>
        <taxon>Ascomycota</taxon>
        <taxon>Pezizomycotina</taxon>
        <taxon>Eurotiomycetes</taxon>
        <taxon>Eurotiomycetidae</taxon>
        <taxon>Onygenales</taxon>
        <taxon>Arthrodermataceae</taxon>
        <taxon>Microsporum</taxon>
    </lineage>
</organism>
<feature type="domain" description="TNT" evidence="2">
    <location>
        <begin position="132"/>
        <end position="225"/>
    </location>
</feature>
<dbReference type="VEuPathDB" id="FungiDB:MCYG_08314"/>
<dbReference type="OMA" id="GPIRPWF"/>
<feature type="signal peptide" evidence="1">
    <location>
        <begin position="1"/>
        <end position="21"/>
    </location>
</feature>
<dbReference type="AlphaFoldDB" id="C5G042"/>
<dbReference type="PANTHER" id="PTHR42059">
    <property type="entry name" value="TNT DOMAIN-CONTAINING PROTEIN"/>
    <property type="match status" value="1"/>
</dbReference>
<evidence type="ECO:0000313" key="4">
    <source>
        <dbReference type="Proteomes" id="UP000002035"/>
    </source>
</evidence>
<dbReference type="InterPro" id="IPR025331">
    <property type="entry name" value="TNT"/>
</dbReference>